<sequence>MFSICCQQGRWLMECYHSHQWVVRLITLIGSLLPPEGNTPQFLQLYIVDTENEVTNRKKAFSKVNQKHRGRQYDLPTAGEIGGLIIGDFNSEAAGKDIVLEYKSSKLQRISDLHPLFMSLQYPLLFPYGEYGYDERIPYDVSVNSKIKRECMTMREYYAHQIQTRPSEGMTIIKSGKLLHQYIVDTYTATEQERLRFLRLNQKQLRAELYTNVCDALESGDTDAAHLGKKVILPSSFTAGPRYMSEKYQDAMAICRFYGNPHLFITFTANPNWVELKEHLDAYGGDSPNNRPDLECRRHMVHGPCGNKRPQSPCMEKGEYTKKYPKNYSNTTKIDKSGFVVYKRRAQSSSYVLKGTVELDNQYVVPHNLPLLKKYQAHINVEWCCKTSAIKYLFKYITKGVDRALLLLQEKGKSREEIEKKKQHLELDEIDRFQELEEVLSRDDIEKTMLTAYFEANQKYEEARELTYIQFPSRFVYHSDIKEWTPRKQGTAIGRVAYVHPAAGDLYYLRIIVNVVKGAFGFEHLATVGGTTFEEYRDACYALGLLDDDMEWHDAIVEPSYWATGRQLRRLFITILIYCEVGNPPKLWDHVWNILAEDILYMKQREFNFPGLILQDEELKQYTLMEIERLLKENDKSLADFPGMPKPNSSVLQEISNTVLRHELNYDREKEAAEHEILFSTMNEDQKSIYSSVLDSVNNKAGQLFFVYGAGGTGKTFLYKTIIAKLRSVGKVVIPVASAGIAALLLPGGRTAHSRFKLPLTLTETTMCEIKYGSMLANLISKTDLIIWDEAPMAHRQAFETLDRTLRDLQAMEDPAAADKPFGGKTVLLGGDFRQILPVITQGSRHDTVKASISKSYLWPFAQICTLTINMRLSQADKEFAKWILEVGNGTAPTVATEGRCEEEGDQVIIRDEFMLPSSGLPHQTISDAAYPNFVNNYLNRTFLTERAILAPTNASAHEINSYLLSKVPSAEKEYLSFDSVAFESTPEEDWTNNYTQEYLNSLEFQGLPTHKLCLKVGAPVMMLRNLDQYNGLCNGTRMVISRLGHRVLEAELLTGTHVGDRVLIPRIQLSPTDSIHPFTFRRRQYPIRLCYAMTINKSQGQSLKQVALYLPRPVFSHGQLYVALSRVTTPDGLKILDDSENTTRKDVVTNIVYREIFTNLRTSESLKTQS</sequence>
<dbReference type="Gene3D" id="3.40.50.300">
    <property type="entry name" value="P-loop containing nucleotide triphosphate hydrolases"/>
    <property type="match status" value="2"/>
</dbReference>
<keyword evidence="1" id="KW-0227">DNA damage</keyword>
<feature type="domain" description="DNA helicase Pif1-like 2B" evidence="4">
    <location>
        <begin position="998"/>
        <end position="1044"/>
    </location>
</feature>
<keyword evidence="1" id="KW-0378">Hydrolase</keyword>
<gene>
    <name evidence="5" type="ORF">BRAPAZ1V2_A03P37020.2</name>
</gene>
<dbReference type="PANTHER" id="PTHR10492">
    <property type="match status" value="1"/>
</dbReference>
<evidence type="ECO:0000313" key="6">
    <source>
        <dbReference type="Proteomes" id="UP000694005"/>
    </source>
</evidence>
<name>A0A8D9GKC6_BRACM</name>
<feature type="domain" description="DNA helicase Pif1-like DEAD-box helicase" evidence="2">
    <location>
        <begin position="682"/>
        <end position="894"/>
    </location>
</feature>
<dbReference type="PANTHER" id="PTHR10492:SF90">
    <property type="entry name" value="ATP-DEPENDENT DNA HELICASE"/>
    <property type="match status" value="1"/>
</dbReference>
<comment type="similarity">
    <text evidence="1">Belongs to the helicase family.</text>
</comment>
<dbReference type="GO" id="GO:0006310">
    <property type="term" value="P:DNA recombination"/>
    <property type="evidence" value="ECO:0007669"/>
    <property type="project" value="UniProtKB-KW"/>
</dbReference>
<dbReference type="Pfam" id="PF14214">
    <property type="entry name" value="Helitron_like_N"/>
    <property type="match status" value="1"/>
</dbReference>
<dbReference type="InterPro" id="IPR010285">
    <property type="entry name" value="DNA_helicase_pif1-like_DEAD"/>
</dbReference>
<dbReference type="AlphaFoldDB" id="A0A8D9GKC6"/>
<dbReference type="GO" id="GO:0000723">
    <property type="term" value="P:telomere maintenance"/>
    <property type="evidence" value="ECO:0007669"/>
    <property type="project" value="InterPro"/>
</dbReference>
<dbReference type="InterPro" id="IPR049163">
    <property type="entry name" value="Pif1-like_2B_dom"/>
</dbReference>
<dbReference type="FunFam" id="3.40.50.300:FF:002884">
    <property type="entry name" value="ATP-dependent DNA helicase"/>
    <property type="match status" value="1"/>
</dbReference>
<comment type="cofactor">
    <cofactor evidence="1">
        <name>Mg(2+)</name>
        <dbReference type="ChEBI" id="CHEBI:18420"/>
    </cofactor>
</comment>
<keyword evidence="1" id="KW-0347">Helicase</keyword>
<dbReference type="GO" id="GO:0005524">
    <property type="term" value="F:ATP binding"/>
    <property type="evidence" value="ECO:0007669"/>
    <property type="project" value="UniProtKB-KW"/>
</dbReference>
<evidence type="ECO:0000259" key="4">
    <source>
        <dbReference type="Pfam" id="PF21530"/>
    </source>
</evidence>
<dbReference type="EMBL" id="LS974619">
    <property type="protein sequence ID" value="CAG7882359.1"/>
    <property type="molecule type" value="Genomic_DNA"/>
</dbReference>
<dbReference type="Pfam" id="PF21530">
    <property type="entry name" value="Pif1_2B_dom"/>
    <property type="match status" value="1"/>
</dbReference>
<dbReference type="GO" id="GO:0006281">
    <property type="term" value="P:DNA repair"/>
    <property type="evidence" value="ECO:0007669"/>
    <property type="project" value="UniProtKB-KW"/>
</dbReference>
<keyword evidence="1" id="KW-0067">ATP-binding</keyword>
<accession>A0A8D9GKC6</accession>
<dbReference type="InterPro" id="IPR025476">
    <property type="entry name" value="Helitron_helicase-like"/>
</dbReference>
<dbReference type="CDD" id="cd18809">
    <property type="entry name" value="SF1_C_RecD"/>
    <property type="match status" value="1"/>
</dbReference>
<keyword evidence="1" id="KW-0547">Nucleotide-binding</keyword>
<dbReference type="SUPFAM" id="SSF52540">
    <property type="entry name" value="P-loop containing nucleoside triphosphate hydrolases"/>
    <property type="match status" value="2"/>
</dbReference>
<dbReference type="InterPro" id="IPR027417">
    <property type="entry name" value="P-loop_NTPase"/>
</dbReference>
<evidence type="ECO:0000259" key="2">
    <source>
        <dbReference type="Pfam" id="PF05970"/>
    </source>
</evidence>
<feature type="domain" description="Helitron helicase-like" evidence="3">
    <location>
        <begin position="157"/>
        <end position="297"/>
    </location>
</feature>
<dbReference type="Pfam" id="PF05970">
    <property type="entry name" value="PIF1"/>
    <property type="match status" value="1"/>
</dbReference>
<keyword evidence="1" id="KW-0234">DNA repair</keyword>
<dbReference type="EC" id="5.6.2.3" evidence="1"/>
<evidence type="ECO:0000256" key="1">
    <source>
        <dbReference type="RuleBase" id="RU363044"/>
    </source>
</evidence>
<protein>
    <recommendedName>
        <fullName evidence="1">ATP-dependent DNA helicase</fullName>
        <ecNumber evidence="1">5.6.2.3</ecNumber>
    </recommendedName>
</protein>
<dbReference type="Gramene" id="A03p37020.2_BraZ1">
    <property type="protein sequence ID" value="A03p37020.2_BraZ1.CDS"/>
    <property type="gene ID" value="A03g37020.2_BraZ1"/>
</dbReference>
<evidence type="ECO:0000259" key="3">
    <source>
        <dbReference type="Pfam" id="PF14214"/>
    </source>
</evidence>
<evidence type="ECO:0000313" key="5">
    <source>
        <dbReference type="EMBL" id="CAG7882359.1"/>
    </source>
</evidence>
<dbReference type="GO" id="GO:0016787">
    <property type="term" value="F:hydrolase activity"/>
    <property type="evidence" value="ECO:0007669"/>
    <property type="project" value="UniProtKB-KW"/>
</dbReference>
<reference evidence="5 6" key="1">
    <citation type="submission" date="2021-07" db="EMBL/GenBank/DDBJ databases">
        <authorList>
            <consortium name="Genoscope - CEA"/>
            <person name="William W."/>
        </authorList>
    </citation>
    <scope>NUCLEOTIDE SEQUENCE [LARGE SCALE GENOMIC DNA]</scope>
</reference>
<dbReference type="Proteomes" id="UP000694005">
    <property type="component" value="Chromosome A03"/>
</dbReference>
<organism evidence="5 6">
    <name type="scientific">Brassica campestris</name>
    <name type="common">Field mustard</name>
    <dbReference type="NCBI Taxonomy" id="3711"/>
    <lineage>
        <taxon>Eukaryota</taxon>
        <taxon>Viridiplantae</taxon>
        <taxon>Streptophyta</taxon>
        <taxon>Embryophyta</taxon>
        <taxon>Tracheophyta</taxon>
        <taxon>Spermatophyta</taxon>
        <taxon>Magnoliopsida</taxon>
        <taxon>eudicotyledons</taxon>
        <taxon>Gunneridae</taxon>
        <taxon>Pentapetalae</taxon>
        <taxon>rosids</taxon>
        <taxon>malvids</taxon>
        <taxon>Brassicales</taxon>
        <taxon>Brassicaceae</taxon>
        <taxon>Brassiceae</taxon>
        <taxon>Brassica</taxon>
    </lineage>
</organism>
<proteinExistence type="inferred from homology"/>
<comment type="catalytic activity">
    <reaction evidence="1">
        <text>ATP + H2O = ADP + phosphate + H(+)</text>
        <dbReference type="Rhea" id="RHEA:13065"/>
        <dbReference type="ChEBI" id="CHEBI:15377"/>
        <dbReference type="ChEBI" id="CHEBI:15378"/>
        <dbReference type="ChEBI" id="CHEBI:30616"/>
        <dbReference type="ChEBI" id="CHEBI:43474"/>
        <dbReference type="ChEBI" id="CHEBI:456216"/>
        <dbReference type="EC" id="5.6.2.3"/>
    </reaction>
</comment>
<dbReference type="GO" id="GO:0043139">
    <property type="term" value="F:5'-3' DNA helicase activity"/>
    <property type="evidence" value="ECO:0007669"/>
    <property type="project" value="UniProtKB-EC"/>
</dbReference>
<keyword evidence="1" id="KW-0233">DNA recombination</keyword>